<evidence type="ECO:0008006" key="4">
    <source>
        <dbReference type="Google" id="ProtNLM"/>
    </source>
</evidence>
<name>A0A3N4LFT6_9PEZI</name>
<keyword evidence="3" id="KW-1185">Reference proteome</keyword>
<reference evidence="2 3" key="1">
    <citation type="journal article" date="2018" name="Nat. Ecol. Evol.">
        <title>Pezizomycetes genomes reveal the molecular basis of ectomycorrhizal truffle lifestyle.</title>
        <authorList>
            <person name="Murat C."/>
            <person name="Payen T."/>
            <person name="Noel B."/>
            <person name="Kuo A."/>
            <person name="Morin E."/>
            <person name="Chen J."/>
            <person name="Kohler A."/>
            <person name="Krizsan K."/>
            <person name="Balestrini R."/>
            <person name="Da Silva C."/>
            <person name="Montanini B."/>
            <person name="Hainaut M."/>
            <person name="Levati E."/>
            <person name="Barry K.W."/>
            <person name="Belfiori B."/>
            <person name="Cichocki N."/>
            <person name="Clum A."/>
            <person name="Dockter R.B."/>
            <person name="Fauchery L."/>
            <person name="Guy J."/>
            <person name="Iotti M."/>
            <person name="Le Tacon F."/>
            <person name="Lindquist E.A."/>
            <person name="Lipzen A."/>
            <person name="Malagnac F."/>
            <person name="Mello A."/>
            <person name="Molinier V."/>
            <person name="Miyauchi S."/>
            <person name="Poulain J."/>
            <person name="Riccioni C."/>
            <person name="Rubini A."/>
            <person name="Sitrit Y."/>
            <person name="Splivallo R."/>
            <person name="Traeger S."/>
            <person name="Wang M."/>
            <person name="Zifcakova L."/>
            <person name="Wipf D."/>
            <person name="Zambonelli A."/>
            <person name="Paolocci F."/>
            <person name="Nowrousian M."/>
            <person name="Ottonello S."/>
            <person name="Baldrian P."/>
            <person name="Spatafora J.W."/>
            <person name="Henrissat B."/>
            <person name="Nagy L.G."/>
            <person name="Aury J.M."/>
            <person name="Wincker P."/>
            <person name="Grigoriev I.V."/>
            <person name="Bonfante P."/>
            <person name="Martin F.M."/>
        </authorList>
    </citation>
    <scope>NUCLEOTIDE SEQUENCE [LARGE SCALE GENOMIC DNA]</scope>
    <source>
        <strain evidence="2 3">ATCC MYA-4762</strain>
    </source>
</reference>
<sequence>MTFKPALGNLSVIRVLSLVILSVSLGSCTPIVDKVPDSVCILPGISCDPSGQACCPGYQCIQTSASERAYCVQTERPPFIMARSGTFSGPPPQFMGMDTMPSDVLPRGANVEEETCKQFTHCNLSAPECCGDLICRGTKTEDTYCVVKPKPEEYGTKKSCRIDGDDGCISPEDCCEGYYCQKYPTNTGHTPRCLPVDLPLRKWDARSVYLREEVTCQSSLDCQPGNDCSQQGKCFSVTPNGHPTVFAPHDKTLSIKTRGENIACQSYLDCPDGYRCSHDKEGARDGVCKALGEYHGWLINRRDPKLVQKGKEKEFEFPEFPTSWCTQEGCPCYISSPCEMGICDNFDERIIGKCRKFRPGEGDNLQPGFPIDTVRCTYTGCPCNKWYDHCWNGACDGMNRPGFGRCRPFAPMEEPRNNRQISEGCTGVGCVCDGPDFPCKNSQCIIKGVNKYGRCRRFDPNGQILHTRQEFDGRCRTEDCPCRKQSDCLEGTCSGYNVNGVGRCKAGNGCTRCGHPRRGIMEQHWDRKEEL</sequence>
<feature type="signal peptide" evidence="1">
    <location>
        <begin position="1"/>
        <end position="28"/>
    </location>
</feature>
<keyword evidence="1" id="KW-0732">Signal</keyword>
<dbReference type="EMBL" id="ML121574">
    <property type="protein sequence ID" value="RPB20302.1"/>
    <property type="molecule type" value="Genomic_DNA"/>
</dbReference>
<dbReference type="PROSITE" id="PS51257">
    <property type="entry name" value="PROKAR_LIPOPROTEIN"/>
    <property type="match status" value="1"/>
</dbReference>
<evidence type="ECO:0000256" key="1">
    <source>
        <dbReference type="SAM" id="SignalP"/>
    </source>
</evidence>
<gene>
    <name evidence="2" type="ORF">L211DRAFT_526842</name>
</gene>
<dbReference type="AlphaFoldDB" id="A0A3N4LFT6"/>
<organism evidence="2 3">
    <name type="scientific">Terfezia boudieri ATCC MYA-4762</name>
    <dbReference type="NCBI Taxonomy" id="1051890"/>
    <lineage>
        <taxon>Eukaryota</taxon>
        <taxon>Fungi</taxon>
        <taxon>Dikarya</taxon>
        <taxon>Ascomycota</taxon>
        <taxon>Pezizomycotina</taxon>
        <taxon>Pezizomycetes</taxon>
        <taxon>Pezizales</taxon>
        <taxon>Pezizaceae</taxon>
        <taxon>Terfezia</taxon>
    </lineage>
</organism>
<dbReference type="InParanoid" id="A0A3N4LFT6"/>
<dbReference type="OrthoDB" id="5371683at2759"/>
<feature type="chain" id="PRO_5017973520" description="Dickkopf N-terminal cysteine-rich domain-containing protein" evidence="1">
    <location>
        <begin position="29"/>
        <end position="531"/>
    </location>
</feature>
<accession>A0A3N4LFT6</accession>
<evidence type="ECO:0000313" key="3">
    <source>
        <dbReference type="Proteomes" id="UP000267821"/>
    </source>
</evidence>
<dbReference type="Proteomes" id="UP000267821">
    <property type="component" value="Unassembled WGS sequence"/>
</dbReference>
<proteinExistence type="predicted"/>
<evidence type="ECO:0000313" key="2">
    <source>
        <dbReference type="EMBL" id="RPB20302.1"/>
    </source>
</evidence>
<protein>
    <recommendedName>
        <fullName evidence="4">Dickkopf N-terminal cysteine-rich domain-containing protein</fullName>
    </recommendedName>
</protein>